<feature type="compositionally biased region" description="Polar residues" evidence="1">
    <location>
        <begin position="217"/>
        <end position="226"/>
    </location>
</feature>
<reference evidence="2" key="1">
    <citation type="submission" date="2023-07" db="EMBL/GenBank/DDBJ databases">
        <authorList>
            <person name="Stuckert A."/>
        </authorList>
    </citation>
    <scope>NUCLEOTIDE SEQUENCE</scope>
</reference>
<feature type="compositionally biased region" description="Basic and acidic residues" evidence="1">
    <location>
        <begin position="90"/>
        <end position="100"/>
    </location>
</feature>
<feature type="compositionally biased region" description="Basic and acidic residues" evidence="1">
    <location>
        <begin position="307"/>
        <end position="316"/>
    </location>
</feature>
<evidence type="ECO:0000256" key="1">
    <source>
        <dbReference type="SAM" id="MobiDB-lite"/>
    </source>
</evidence>
<organism evidence="2 3">
    <name type="scientific">Ranitomeya imitator</name>
    <name type="common">mimic poison frog</name>
    <dbReference type="NCBI Taxonomy" id="111125"/>
    <lineage>
        <taxon>Eukaryota</taxon>
        <taxon>Metazoa</taxon>
        <taxon>Chordata</taxon>
        <taxon>Craniata</taxon>
        <taxon>Vertebrata</taxon>
        <taxon>Euteleostomi</taxon>
        <taxon>Amphibia</taxon>
        <taxon>Batrachia</taxon>
        <taxon>Anura</taxon>
        <taxon>Neobatrachia</taxon>
        <taxon>Hyloidea</taxon>
        <taxon>Dendrobatidae</taxon>
        <taxon>Dendrobatinae</taxon>
        <taxon>Ranitomeya</taxon>
    </lineage>
</organism>
<feature type="compositionally biased region" description="Basic and acidic residues" evidence="1">
    <location>
        <begin position="227"/>
        <end position="236"/>
    </location>
</feature>
<gene>
    <name evidence="2" type="ORF">RIMI_LOCUS21288316</name>
</gene>
<evidence type="ECO:0000313" key="2">
    <source>
        <dbReference type="EMBL" id="CAJ0966408.1"/>
    </source>
</evidence>
<evidence type="ECO:0000313" key="3">
    <source>
        <dbReference type="Proteomes" id="UP001176940"/>
    </source>
</evidence>
<feature type="compositionally biased region" description="Polar residues" evidence="1">
    <location>
        <begin position="102"/>
        <end position="113"/>
    </location>
</feature>
<feature type="compositionally biased region" description="Basic and acidic residues" evidence="1">
    <location>
        <begin position="362"/>
        <end position="375"/>
    </location>
</feature>
<sequence length="757" mass="81587">MLVSSPTRGGKSKDKSEALKDSVQSVTDETTYPKRRGRTKVPDVTKESNAVTDGKTSAPKRGTRSKATVDASEESGPAVEEVTSRRGRAGKTDVPKEPEVTKSASDGSEVTSTRKGRSRKNEVSEETVPVSDVTLPKRRRKPDIADGESEFSQLPPEGINEKTGRSTKRTVRQNVKSSKRSGEERLQEPEPESVSPVAEKAQLPSPRGRRKAVHSEPASSEDCNSSLEREQAEKLPVHTSPVTRRGGRRKNTEELAAAEPDVTKPKTSKQETRSRGQSKAKVVTEVKESSDSTDEPIKSPKPKSPKRSAEQAKDSATESQPKRLRGRPRKKDDSPDAGSETAVPEAKVPQKKSAPARGKSRAARDVSDASDDQTKESTLPATKPQRGSRRNPNVPDGSSATQEEPTKPASSDVTESTTRSTRGKKASDHNAAQPAPEVKGKKNTRGKTVQNVELDAPKSKAKSVQWHPLLATDIESTADEVSAQESNEAPTRGRRSKGKAKPDAPELQVPAKRSRRGNNKEAEETPEASGPETPSVMDAAPRKRGKGANVQLEGTRAKSVNETTDSTKVKSPQRGQRAASNVLNAENNEEHEVQPSTSRRQRGTAASKAAAEKESAQSPVKAKSPKGVSGKSNVNEKSPKSTRGVKRKLPNAEANIPPPEERETLSRTSKSVLVETENIPAGRGRKNQRNAKTQKSEVEEAPIVKPAVTSESPAKRRKTEAATTAAPKKSSRQQTSKPDVEKPSAAAKTRTSARSRK</sequence>
<feature type="compositionally biased region" description="Polar residues" evidence="1">
    <location>
        <begin position="396"/>
        <end position="420"/>
    </location>
</feature>
<keyword evidence="3" id="KW-1185">Reference proteome</keyword>
<name>A0ABN9MLQ6_9NEOB</name>
<dbReference type="EMBL" id="CAUEEQ010074471">
    <property type="protein sequence ID" value="CAJ0966408.1"/>
    <property type="molecule type" value="Genomic_DNA"/>
</dbReference>
<feature type="compositionally biased region" description="Basic and acidic residues" evidence="1">
    <location>
        <begin position="261"/>
        <end position="274"/>
    </location>
</feature>
<accession>A0ABN9MLQ6</accession>
<feature type="compositionally biased region" description="Polar residues" evidence="1">
    <location>
        <begin position="558"/>
        <end position="586"/>
    </location>
</feature>
<dbReference type="Proteomes" id="UP001176940">
    <property type="component" value="Unassembled WGS sequence"/>
</dbReference>
<comment type="caution">
    <text evidence="2">The sequence shown here is derived from an EMBL/GenBank/DDBJ whole genome shotgun (WGS) entry which is preliminary data.</text>
</comment>
<feature type="compositionally biased region" description="Basic and acidic residues" evidence="1">
    <location>
        <begin position="11"/>
        <end position="20"/>
    </location>
</feature>
<protein>
    <submittedName>
        <fullName evidence="2">Uncharacterized protein</fullName>
    </submittedName>
</protein>
<feature type="compositionally biased region" description="Basic and acidic residues" evidence="1">
    <location>
        <begin position="282"/>
        <end position="298"/>
    </location>
</feature>
<feature type="region of interest" description="Disordered" evidence="1">
    <location>
        <begin position="1"/>
        <end position="757"/>
    </location>
</feature>
<proteinExistence type="predicted"/>